<organism evidence="3 4">
    <name type="scientific">Candidatus Enterococcus ferrettii</name>
    <dbReference type="NCBI Taxonomy" id="2815324"/>
    <lineage>
        <taxon>Bacteria</taxon>
        <taxon>Bacillati</taxon>
        <taxon>Bacillota</taxon>
        <taxon>Bacilli</taxon>
        <taxon>Lactobacillales</taxon>
        <taxon>Enterococcaceae</taxon>
        <taxon>Enterococcus</taxon>
    </lineage>
</organism>
<evidence type="ECO:0000313" key="3">
    <source>
        <dbReference type="EMBL" id="MEO1769223.1"/>
    </source>
</evidence>
<keyword evidence="4" id="KW-1185">Reference proteome</keyword>
<dbReference type="InterPro" id="IPR027994">
    <property type="entry name" value="WxL_dom"/>
</dbReference>
<feature type="signal peptide" evidence="1">
    <location>
        <begin position="1"/>
        <end position="30"/>
    </location>
</feature>
<protein>
    <recommendedName>
        <fullName evidence="2">WxL domain-containing protein</fullName>
    </recommendedName>
</protein>
<reference evidence="3 4" key="1">
    <citation type="submission" date="2021-03" db="EMBL/GenBank/DDBJ databases">
        <authorList>
            <person name="Gilmore M.S."/>
            <person name="Schwartzman J."/>
            <person name="Van Tyne D."/>
            <person name="Martin M."/>
            <person name="Earl A.M."/>
            <person name="Manson A.L."/>
            <person name="Straub T."/>
            <person name="Salamzade R."/>
            <person name="Saavedra J."/>
            <person name="Lebreton F."/>
            <person name="Prichula J."/>
            <person name="Schaufler K."/>
            <person name="Gaca A."/>
            <person name="Sgardioli B."/>
            <person name="Wagenaar J."/>
            <person name="Strong T."/>
        </authorList>
    </citation>
    <scope>NUCLEOTIDE SEQUENCE [LARGE SCALE GENOMIC DNA]</scope>
    <source>
        <strain evidence="3 4">665A</strain>
    </source>
</reference>
<feature type="chain" id="PRO_5045885354" description="WxL domain-containing protein" evidence="1">
    <location>
        <begin position="31"/>
        <end position="220"/>
    </location>
</feature>
<name>A0ABV0EKS2_9ENTE</name>
<dbReference type="Proteomes" id="UP000664357">
    <property type="component" value="Unassembled WGS sequence"/>
</dbReference>
<gene>
    <name evidence="3" type="ORF">JZO67_001174</name>
</gene>
<sequence length="220" mass="22353">MKALKGKAVVSLASLAVLGGVGLGSIQAFALDTPVKVQFQADGHITEPDPDALQLRFVPDLVDFGATHVAGNAVAQQVNTTNKYVALYDGRDSGNEWTLSASASNLANVASPTQVIDSGTIDVAVGTVKDWAAPSEPTSTNVTTDAANITVDSANVVAGSVALSLDGTSKDIVKTNAGLADHGYALPISSMTLNLADSATASAAGQTYTGEITWALSDSF</sequence>
<evidence type="ECO:0000313" key="4">
    <source>
        <dbReference type="Proteomes" id="UP000664357"/>
    </source>
</evidence>
<proteinExistence type="predicted"/>
<dbReference type="EMBL" id="JAFREL020000001">
    <property type="protein sequence ID" value="MEO1769223.1"/>
    <property type="molecule type" value="Genomic_DNA"/>
</dbReference>
<comment type="caution">
    <text evidence="3">The sequence shown here is derived from an EMBL/GenBank/DDBJ whole genome shotgun (WGS) entry which is preliminary data.</text>
</comment>
<evidence type="ECO:0000256" key="1">
    <source>
        <dbReference type="SAM" id="SignalP"/>
    </source>
</evidence>
<keyword evidence="1" id="KW-0732">Signal</keyword>
<evidence type="ECO:0000259" key="2">
    <source>
        <dbReference type="Pfam" id="PF13731"/>
    </source>
</evidence>
<dbReference type="RefSeq" id="WP_207703265.1">
    <property type="nucleotide sequence ID" value="NZ_JAFREL020000001.1"/>
</dbReference>
<accession>A0ABV0EKS2</accession>
<reference evidence="3 4" key="2">
    <citation type="submission" date="2024-02" db="EMBL/GenBank/DDBJ databases">
        <title>The Genome Sequence of Enterococcus sp. DIV0159.</title>
        <authorList>
            <person name="Earl A."/>
            <person name="Manson A."/>
            <person name="Gilmore M."/>
            <person name="Sanders J."/>
            <person name="Shea T."/>
            <person name="Howe W."/>
            <person name="Livny J."/>
            <person name="Cuomo C."/>
            <person name="Neafsey D."/>
            <person name="Birren B."/>
        </authorList>
    </citation>
    <scope>NUCLEOTIDE SEQUENCE [LARGE SCALE GENOMIC DNA]</scope>
    <source>
        <strain evidence="3 4">665A</strain>
    </source>
</reference>
<dbReference type="Pfam" id="PF13731">
    <property type="entry name" value="WxL"/>
    <property type="match status" value="1"/>
</dbReference>
<feature type="domain" description="WxL" evidence="2">
    <location>
        <begin position="32"/>
        <end position="218"/>
    </location>
</feature>